<reference evidence="5 6" key="1">
    <citation type="journal article" date="2018" name="Gigascience">
        <title>Genomes of trombidid mites reveal novel predicted allergens and laterally-transferred genes associated with secondary metabolism.</title>
        <authorList>
            <person name="Dong X."/>
            <person name="Chaisiri K."/>
            <person name="Xia D."/>
            <person name="Armstrong S.D."/>
            <person name="Fang Y."/>
            <person name="Donnelly M.J."/>
            <person name="Kadowaki T."/>
            <person name="McGarry J.W."/>
            <person name="Darby A.C."/>
            <person name="Makepeace B.L."/>
        </authorList>
    </citation>
    <scope>NUCLEOTIDE SEQUENCE [LARGE SCALE GENOMIC DNA]</scope>
    <source>
        <strain evidence="5">UoL-UT</strain>
    </source>
</reference>
<dbReference type="PRINTS" id="PR00463">
    <property type="entry name" value="EP450I"/>
</dbReference>
<organism evidence="5 6">
    <name type="scientific">Leptotrombidium deliense</name>
    <dbReference type="NCBI Taxonomy" id="299467"/>
    <lineage>
        <taxon>Eukaryota</taxon>
        <taxon>Metazoa</taxon>
        <taxon>Ecdysozoa</taxon>
        <taxon>Arthropoda</taxon>
        <taxon>Chelicerata</taxon>
        <taxon>Arachnida</taxon>
        <taxon>Acari</taxon>
        <taxon>Acariformes</taxon>
        <taxon>Trombidiformes</taxon>
        <taxon>Prostigmata</taxon>
        <taxon>Anystina</taxon>
        <taxon>Parasitengona</taxon>
        <taxon>Trombiculoidea</taxon>
        <taxon>Trombiculidae</taxon>
        <taxon>Leptotrombidium</taxon>
    </lineage>
</organism>
<sequence>MNNFDPKNCNDLLDYFLKESKGENSDLFHIEGICDKISELIIGGTETSSALLYHGLRLMAIHQKIQENVFKEINEKLGHNYLVSFLDRDSFPYTNAVISEIHRFVCLISLNSTHVNR</sequence>
<evidence type="ECO:0000313" key="6">
    <source>
        <dbReference type="Proteomes" id="UP000288716"/>
    </source>
</evidence>
<keyword evidence="2" id="KW-0479">Metal-binding</keyword>
<keyword evidence="3" id="KW-0408">Iron</keyword>
<comment type="caution">
    <text evidence="5">The sequence shown here is derived from an EMBL/GenBank/DDBJ whole genome shotgun (WGS) entry which is preliminary data.</text>
</comment>
<dbReference type="GO" id="GO:0008395">
    <property type="term" value="F:steroid hydroxylase activity"/>
    <property type="evidence" value="ECO:0007669"/>
    <property type="project" value="TreeGrafter"/>
</dbReference>
<name>A0A443QDG5_9ACAR</name>
<dbReference type="InterPro" id="IPR001128">
    <property type="entry name" value="Cyt_P450"/>
</dbReference>
<dbReference type="InterPro" id="IPR002401">
    <property type="entry name" value="Cyt_P450_E_grp-I"/>
</dbReference>
<evidence type="ECO:0000256" key="1">
    <source>
        <dbReference type="ARBA" id="ARBA00010617"/>
    </source>
</evidence>
<dbReference type="VEuPathDB" id="VectorBase:LDEU014422"/>
<evidence type="ECO:0000256" key="2">
    <source>
        <dbReference type="ARBA" id="ARBA00022723"/>
    </source>
</evidence>
<dbReference type="GO" id="GO:0005737">
    <property type="term" value="C:cytoplasm"/>
    <property type="evidence" value="ECO:0007669"/>
    <property type="project" value="TreeGrafter"/>
</dbReference>
<dbReference type="Pfam" id="PF00067">
    <property type="entry name" value="p450"/>
    <property type="match status" value="1"/>
</dbReference>
<evidence type="ECO:0000313" key="5">
    <source>
        <dbReference type="EMBL" id="RWS01058.1"/>
    </source>
</evidence>
<gene>
    <name evidence="5" type="ORF">B4U80_14790</name>
</gene>
<keyword evidence="4" id="KW-0503">Monooxygenase</keyword>
<dbReference type="SUPFAM" id="SSF48264">
    <property type="entry name" value="Cytochrome P450"/>
    <property type="match status" value="1"/>
</dbReference>
<keyword evidence="4" id="KW-0560">Oxidoreductase</keyword>
<dbReference type="OrthoDB" id="6415694at2759"/>
<dbReference type="AlphaFoldDB" id="A0A443QDG5"/>
<keyword evidence="6" id="KW-1185">Reference proteome</keyword>
<dbReference type="InterPro" id="IPR036396">
    <property type="entry name" value="Cyt_P450_sf"/>
</dbReference>
<proteinExistence type="inferred from homology"/>
<dbReference type="Gene3D" id="1.10.630.10">
    <property type="entry name" value="Cytochrome P450"/>
    <property type="match status" value="1"/>
</dbReference>
<feature type="non-terminal residue" evidence="5">
    <location>
        <position position="117"/>
    </location>
</feature>
<dbReference type="Proteomes" id="UP000288716">
    <property type="component" value="Unassembled WGS sequence"/>
</dbReference>
<evidence type="ECO:0000256" key="3">
    <source>
        <dbReference type="ARBA" id="ARBA00023004"/>
    </source>
</evidence>
<evidence type="ECO:0000256" key="4">
    <source>
        <dbReference type="ARBA" id="ARBA00023033"/>
    </source>
</evidence>
<comment type="similarity">
    <text evidence="1">Belongs to the cytochrome P450 family.</text>
</comment>
<dbReference type="GO" id="GO:0006082">
    <property type="term" value="P:organic acid metabolic process"/>
    <property type="evidence" value="ECO:0007669"/>
    <property type="project" value="TreeGrafter"/>
</dbReference>
<protein>
    <submittedName>
        <fullName evidence="5">Cytochrome P450 2J2-like protein</fullName>
    </submittedName>
</protein>
<dbReference type="InterPro" id="IPR050182">
    <property type="entry name" value="Cytochrome_P450_fam2"/>
</dbReference>
<dbReference type="GO" id="GO:0020037">
    <property type="term" value="F:heme binding"/>
    <property type="evidence" value="ECO:0007669"/>
    <property type="project" value="InterPro"/>
</dbReference>
<accession>A0A443QDG5</accession>
<dbReference type="PANTHER" id="PTHR24300">
    <property type="entry name" value="CYTOCHROME P450 508A4-RELATED"/>
    <property type="match status" value="1"/>
</dbReference>
<dbReference type="GO" id="GO:0006805">
    <property type="term" value="P:xenobiotic metabolic process"/>
    <property type="evidence" value="ECO:0007669"/>
    <property type="project" value="TreeGrafter"/>
</dbReference>
<dbReference type="GO" id="GO:0016712">
    <property type="term" value="F:oxidoreductase activity, acting on paired donors, with incorporation or reduction of molecular oxygen, reduced flavin or flavoprotein as one donor, and incorporation of one atom of oxygen"/>
    <property type="evidence" value="ECO:0007669"/>
    <property type="project" value="TreeGrafter"/>
</dbReference>
<dbReference type="PANTHER" id="PTHR24300:SF397">
    <property type="entry name" value="CYTOCHROME P450 2U1"/>
    <property type="match status" value="1"/>
</dbReference>
<dbReference type="EMBL" id="NCKV01058387">
    <property type="protein sequence ID" value="RWS01058.1"/>
    <property type="molecule type" value="Genomic_DNA"/>
</dbReference>
<dbReference type="GO" id="GO:0005506">
    <property type="term" value="F:iron ion binding"/>
    <property type="evidence" value="ECO:0007669"/>
    <property type="project" value="InterPro"/>
</dbReference>
<dbReference type="STRING" id="299467.A0A443QDG5"/>